<feature type="compositionally biased region" description="Low complexity" evidence="1">
    <location>
        <begin position="307"/>
        <end position="321"/>
    </location>
</feature>
<dbReference type="AlphaFoldDB" id="A0A495Y0Z1"/>
<dbReference type="InterPro" id="IPR016040">
    <property type="entry name" value="NAD(P)-bd_dom"/>
</dbReference>
<organism evidence="3 4">
    <name type="scientific">Terracoccus luteus</name>
    <dbReference type="NCBI Taxonomy" id="53356"/>
    <lineage>
        <taxon>Bacteria</taxon>
        <taxon>Bacillati</taxon>
        <taxon>Actinomycetota</taxon>
        <taxon>Actinomycetes</taxon>
        <taxon>Micrococcales</taxon>
        <taxon>Intrasporangiaceae</taxon>
        <taxon>Terracoccus</taxon>
    </lineage>
</organism>
<dbReference type="Proteomes" id="UP000278440">
    <property type="component" value="Unassembled WGS sequence"/>
</dbReference>
<dbReference type="RefSeq" id="WP_170165808.1">
    <property type="nucleotide sequence ID" value="NZ_RBXT01000001.1"/>
</dbReference>
<dbReference type="PANTHER" id="PTHR12126">
    <property type="entry name" value="NADH-UBIQUINONE OXIDOREDUCTASE 39 KDA SUBUNIT-RELATED"/>
    <property type="match status" value="1"/>
</dbReference>
<dbReference type="SUPFAM" id="SSF51735">
    <property type="entry name" value="NAD(P)-binding Rossmann-fold domains"/>
    <property type="match status" value="1"/>
</dbReference>
<dbReference type="EMBL" id="RBXT01000001">
    <property type="protein sequence ID" value="RKT79872.1"/>
    <property type="molecule type" value="Genomic_DNA"/>
</dbReference>
<dbReference type="PANTHER" id="PTHR12126:SF11">
    <property type="entry name" value="NADH DEHYDROGENASE [UBIQUINONE] 1 ALPHA SUBCOMPLEX SUBUNIT 9, MITOCHONDRIAL"/>
    <property type="match status" value="1"/>
</dbReference>
<gene>
    <name evidence="3" type="ORF">DFJ68_3350</name>
</gene>
<proteinExistence type="predicted"/>
<dbReference type="GO" id="GO:0044877">
    <property type="term" value="F:protein-containing complex binding"/>
    <property type="evidence" value="ECO:0007669"/>
    <property type="project" value="TreeGrafter"/>
</dbReference>
<evidence type="ECO:0000256" key="1">
    <source>
        <dbReference type="SAM" id="MobiDB-lite"/>
    </source>
</evidence>
<evidence type="ECO:0000313" key="4">
    <source>
        <dbReference type="Proteomes" id="UP000278440"/>
    </source>
</evidence>
<reference evidence="3 4" key="1">
    <citation type="submission" date="2018-10" db="EMBL/GenBank/DDBJ databases">
        <title>Sequencing the genomes of 1000 actinobacteria strains.</title>
        <authorList>
            <person name="Klenk H.-P."/>
        </authorList>
    </citation>
    <scope>NUCLEOTIDE SEQUENCE [LARGE SCALE GENOMIC DNA]</scope>
    <source>
        <strain evidence="3 4">DSM 44267</strain>
    </source>
</reference>
<dbReference type="InterPro" id="IPR051207">
    <property type="entry name" value="ComplexI_NDUFA9_subunit"/>
</dbReference>
<accession>A0A495Y0Z1</accession>
<protein>
    <submittedName>
        <fullName evidence="3">Uncharacterized protein YbjT (DUF2867 family)</fullName>
    </submittedName>
</protein>
<name>A0A495Y0Z1_9MICO</name>
<dbReference type="InterPro" id="IPR036291">
    <property type="entry name" value="NAD(P)-bd_dom_sf"/>
</dbReference>
<evidence type="ECO:0000259" key="2">
    <source>
        <dbReference type="Pfam" id="PF13460"/>
    </source>
</evidence>
<feature type="region of interest" description="Disordered" evidence="1">
    <location>
        <begin position="295"/>
        <end position="327"/>
    </location>
</feature>
<dbReference type="Gene3D" id="3.40.50.720">
    <property type="entry name" value="NAD(P)-binding Rossmann-like Domain"/>
    <property type="match status" value="1"/>
</dbReference>
<dbReference type="Pfam" id="PF13460">
    <property type="entry name" value="NAD_binding_10"/>
    <property type="match status" value="1"/>
</dbReference>
<keyword evidence="4" id="KW-1185">Reference proteome</keyword>
<evidence type="ECO:0000313" key="3">
    <source>
        <dbReference type="EMBL" id="RKT79872.1"/>
    </source>
</evidence>
<comment type="caution">
    <text evidence="3">The sequence shown here is derived from an EMBL/GenBank/DDBJ whole genome shotgun (WGS) entry which is preliminary data.</text>
</comment>
<sequence length="327" mass="35136">MKVLVTGATGYIGSRTVPELLGRGHEVVATHTSETPRPTPWSDRVEWRRLDVLQPRQALEVVSGVDAVVYLVHGLSETDFRQTDREAAENVRAAMSQNGVGRVVYLSGIVPDVPESELSEHIASRLEVERILADGDATALSLRAAVVVGSGSTSFEIIRQLSQRLPLVQGIPEWMRATVVQPVAVSDAVHHLGEAVERGDVVGHVDVAGPDRVTYPELLQVFSDVAGLRRVQVPLPALPESLAGWLAGQLTDVPTQTVESLMASLRHDMVAGDDRASRLGLAPERPTPLRAAVERALTPFDEDHDGAAVGADPAAPSVVDPEWSRRG</sequence>
<feature type="domain" description="NAD(P)-binding" evidence="2">
    <location>
        <begin position="7"/>
        <end position="111"/>
    </location>
</feature>